<keyword evidence="14" id="KW-1185">Reference proteome</keyword>
<evidence type="ECO:0000256" key="5">
    <source>
        <dbReference type="ARBA" id="ARBA00022692"/>
    </source>
</evidence>
<dbReference type="GO" id="GO:0005737">
    <property type="term" value="C:cytoplasm"/>
    <property type="evidence" value="ECO:0007669"/>
    <property type="project" value="UniProtKB-SubCell"/>
</dbReference>
<dbReference type="InterPro" id="IPR000626">
    <property type="entry name" value="Ubiquitin-like_dom"/>
</dbReference>
<accession>A0A401T3U1</accession>
<feature type="compositionally biased region" description="Basic and acidic residues" evidence="10">
    <location>
        <begin position="118"/>
        <end position="163"/>
    </location>
</feature>
<evidence type="ECO:0000256" key="3">
    <source>
        <dbReference type="ARBA" id="ARBA00004496"/>
    </source>
</evidence>
<dbReference type="GO" id="GO:0016020">
    <property type="term" value="C:membrane"/>
    <property type="evidence" value="ECO:0007669"/>
    <property type="project" value="UniProtKB-SubCell"/>
</dbReference>
<dbReference type="OrthoDB" id="161999at2759"/>
<proteinExistence type="predicted"/>
<dbReference type="InterPro" id="IPR029071">
    <property type="entry name" value="Ubiquitin-like_domsf"/>
</dbReference>
<comment type="caution">
    <text evidence="13">The sequence shown here is derived from an EMBL/GenBank/DDBJ whole genome shotgun (WGS) entry which is preliminary data.</text>
</comment>
<feature type="transmembrane region" description="Helical" evidence="11">
    <location>
        <begin position="306"/>
        <end position="326"/>
    </location>
</feature>
<evidence type="ECO:0000259" key="12">
    <source>
        <dbReference type="PROSITE" id="PS50053"/>
    </source>
</evidence>
<evidence type="ECO:0000256" key="1">
    <source>
        <dbReference type="ARBA" id="ARBA00004123"/>
    </source>
</evidence>
<gene>
    <name evidence="13" type="ORF">chiPu_0015808</name>
</gene>
<evidence type="ECO:0000313" key="13">
    <source>
        <dbReference type="EMBL" id="GCC37305.1"/>
    </source>
</evidence>
<dbReference type="OMA" id="RTIDRGD"/>
<feature type="transmembrane region" description="Helical" evidence="11">
    <location>
        <begin position="338"/>
        <end position="357"/>
    </location>
</feature>
<organism evidence="13 14">
    <name type="scientific">Chiloscyllium punctatum</name>
    <name type="common">Brownbanded bambooshark</name>
    <name type="synonym">Hemiscyllium punctatum</name>
    <dbReference type="NCBI Taxonomy" id="137246"/>
    <lineage>
        <taxon>Eukaryota</taxon>
        <taxon>Metazoa</taxon>
        <taxon>Chordata</taxon>
        <taxon>Craniata</taxon>
        <taxon>Vertebrata</taxon>
        <taxon>Chondrichthyes</taxon>
        <taxon>Elasmobranchii</taxon>
        <taxon>Galeomorphii</taxon>
        <taxon>Galeoidea</taxon>
        <taxon>Orectolobiformes</taxon>
        <taxon>Hemiscylliidae</taxon>
        <taxon>Chiloscyllium</taxon>
    </lineage>
</organism>
<name>A0A401T3U1_CHIPU</name>
<keyword evidence="6 11" id="KW-1133">Transmembrane helix</keyword>
<dbReference type="GO" id="GO:0036503">
    <property type="term" value="P:ERAD pathway"/>
    <property type="evidence" value="ECO:0007669"/>
    <property type="project" value="InterPro"/>
</dbReference>
<dbReference type="AlphaFoldDB" id="A0A401T3U1"/>
<feature type="transmembrane region" description="Helical" evidence="11">
    <location>
        <begin position="12"/>
        <end position="29"/>
    </location>
</feature>
<evidence type="ECO:0000256" key="11">
    <source>
        <dbReference type="SAM" id="Phobius"/>
    </source>
</evidence>
<evidence type="ECO:0000256" key="9">
    <source>
        <dbReference type="ARBA" id="ARBA00039931"/>
    </source>
</evidence>
<reference evidence="13 14" key="1">
    <citation type="journal article" date="2018" name="Nat. Ecol. Evol.">
        <title>Shark genomes provide insights into elasmobranch evolution and the origin of vertebrates.</title>
        <authorList>
            <person name="Hara Y"/>
            <person name="Yamaguchi K"/>
            <person name="Onimaru K"/>
            <person name="Kadota M"/>
            <person name="Koyanagi M"/>
            <person name="Keeley SD"/>
            <person name="Tatsumi K"/>
            <person name="Tanaka K"/>
            <person name="Motone F"/>
            <person name="Kageyama Y"/>
            <person name="Nozu R"/>
            <person name="Adachi N"/>
            <person name="Nishimura O"/>
            <person name="Nakagawa R"/>
            <person name="Tanegashima C"/>
            <person name="Kiyatake I"/>
            <person name="Matsumoto R"/>
            <person name="Murakumo K"/>
            <person name="Nishida K"/>
            <person name="Terakita A"/>
            <person name="Kuratani S"/>
            <person name="Sato K"/>
            <person name="Hyodo S Kuraku.S."/>
        </authorList>
    </citation>
    <scope>NUCLEOTIDE SEQUENCE [LARGE SCALE GENOMIC DNA]</scope>
</reference>
<evidence type="ECO:0000313" key="14">
    <source>
        <dbReference type="Proteomes" id="UP000287033"/>
    </source>
</evidence>
<evidence type="ECO:0000256" key="7">
    <source>
        <dbReference type="ARBA" id="ARBA00023136"/>
    </source>
</evidence>
<dbReference type="PANTHER" id="PTHR14557">
    <property type="entry name" value="PROTEIN C7ORF21"/>
    <property type="match status" value="1"/>
</dbReference>
<feature type="domain" description="Ubiquitin-like" evidence="12">
    <location>
        <begin position="216"/>
        <end position="289"/>
    </location>
</feature>
<dbReference type="Gene3D" id="3.10.20.90">
    <property type="entry name" value="Phosphatidylinositol 3-kinase Catalytic Subunit, Chain A, domain 1"/>
    <property type="match status" value="1"/>
</dbReference>
<evidence type="ECO:0000256" key="8">
    <source>
        <dbReference type="ARBA" id="ARBA00023242"/>
    </source>
</evidence>
<dbReference type="GO" id="GO:0005634">
    <property type="term" value="C:nucleus"/>
    <property type="evidence" value="ECO:0007669"/>
    <property type="project" value="UniProtKB-SubCell"/>
</dbReference>
<protein>
    <recommendedName>
        <fullName evidence="9">Transmembrane and ubiquitin-like domain-containing protein 1</fullName>
    </recommendedName>
</protein>
<dbReference type="SUPFAM" id="SSF54236">
    <property type="entry name" value="Ubiquitin-like"/>
    <property type="match status" value="1"/>
</dbReference>
<evidence type="ECO:0000256" key="4">
    <source>
        <dbReference type="ARBA" id="ARBA00022490"/>
    </source>
</evidence>
<keyword evidence="8" id="KW-0539">Nucleus</keyword>
<feature type="compositionally biased region" description="Polar residues" evidence="10">
    <location>
        <begin position="53"/>
        <end position="63"/>
    </location>
</feature>
<dbReference type="Pfam" id="PF00240">
    <property type="entry name" value="ubiquitin"/>
    <property type="match status" value="1"/>
</dbReference>
<keyword evidence="5 11" id="KW-0812">Transmembrane</keyword>
<dbReference type="EMBL" id="BEZZ01000975">
    <property type="protein sequence ID" value="GCC37305.1"/>
    <property type="molecule type" value="Genomic_DNA"/>
</dbReference>
<dbReference type="Proteomes" id="UP000287033">
    <property type="component" value="Unassembled WGS sequence"/>
</dbReference>
<evidence type="ECO:0000256" key="6">
    <source>
        <dbReference type="ARBA" id="ARBA00022989"/>
    </source>
</evidence>
<dbReference type="SMART" id="SM00213">
    <property type="entry name" value="UBQ"/>
    <property type="match status" value="1"/>
</dbReference>
<sequence length="359" mass="40501">MAVIEGVGDEVTILFSLFLMVLVLVLAWASTRTVERADQELQPAEDPPVAVPQEQQTHCTSPPNHLPHQGETTSNAAESECIAEEYKQSEEEEEEPSEEEEVERKKQSEEEEAEEEESEKRSEEEERSNHYEEVEAQEKAKGNEVEEETLAKHETSPTEKGAEGLDTDDVSELFTSPFDTAQLRQRLTSAVDGEGLETLNIGDQSSDSDCTEDSFIMLRLKFLNDTERIARVRPEDTIGEIKRIHFPQQEHQIRLIYQGQLLGDDTRTLSSLHIVNNCVIHCHISQNATPQSPAGSHAAEHTETTLNIGGLMLPIFFLMLSVLWYYQINYRQFFTAPATISLVGITILFSFVAFGAYRR</sequence>
<keyword evidence="4" id="KW-0963">Cytoplasm</keyword>
<dbReference type="STRING" id="137246.A0A401T3U1"/>
<feature type="compositionally biased region" description="Acidic residues" evidence="10">
    <location>
        <begin position="90"/>
        <end position="101"/>
    </location>
</feature>
<comment type="subcellular location">
    <subcellularLocation>
        <location evidence="3">Cytoplasm</location>
    </subcellularLocation>
    <subcellularLocation>
        <location evidence="2">Membrane</location>
        <topology evidence="2">Multi-pass membrane protein</topology>
    </subcellularLocation>
    <subcellularLocation>
        <location evidence="1">Nucleus</location>
    </subcellularLocation>
</comment>
<feature type="region of interest" description="Disordered" evidence="10">
    <location>
        <begin position="38"/>
        <end position="170"/>
    </location>
</feature>
<dbReference type="InterPro" id="IPR040352">
    <property type="entry name" value="TMUB1/2"/>
</dbReference>
<evidence type="ECO:0000256" key="10">
    <source>
        <dbReference type="SAM" id="MobiDB-lite"/>
    </source>
</evidence>
<dbReference type="PANTHER" id="PTHR14557:SF3">
    <property type="entry name" value="TRANSMEMBRANE AND UBIQUITIN-LIKE DOMAIN-CONTAINING PROTEIN 1"/>
    <property type="match status" value="1"/>
</dbReference>
<evidence type="ECO:0000256" key="2">
    <source>
        <dbReference type="ARBA" id="ARBA00004141"/>
    </source>
</evidence>
<dbReference type="PROSITE" id="PS50053">
    <property type="entry name" value="UBIQUITIN_2"/>
    <property type="match status" value="1"/>
</dbReference>
<keyword evidence="7 11" id="KW-0472">Membrane</keyword>